<dbReference type="InterPro" id="IPR028347">
    <property type="entry name" value="START_dom_prot"/>
</dbReference>
<dbReference type="InterPro" id="IPR002913">
    <property type="entry name" value="START_lipid-bd_dom"/>
</dbReference>
<evidence type="ECO:0000313" key="4">
    <source>
        <dbReference type="Proteomes" id="UP000265836"/>
    </source>
</evidence>
<dbReference type="RefSeq" id="WP_119691201.1">
    <property type="nucleotide sequence ID" value="NZ_QXDA01000001.1"/>
</dbReference>
<dbReference type="InterPro" id="IPR023393">
    <property type="entry name" value="START-like_dom_sf"/>
</dbReference>
<organism evidence="3 4">
    <name type="scientific">Ectopseudomonas oleovorans</name>
    <name type="common">Pseudomonas oleovorans</name>
    <dbReference type="NCBI Taxonomy" id="301"/>
    <lineage>
        <taxon>Bacteria</taxon>
        <taxon>Pseudomonadati</taxon>
        <taxon>Pseudomonadota</taxon>
        <taxon>Gammaproteobacteria</taxon>
        <taxon>Pseudomonadales</taxon>
        <taxon>Pseudomonadaceae</taxon>
        <taxon>Ectopseudomonas</taxon>
    </lineage>
</organism>
<reference evidence="3 4" key="1">
    <citation type="submission" date="2018-08" db="EMBL/GenBank/DDBJ databases">
        <title>Genome sequencing of rice bacterial endophytes.</title>
        <authorList>
            <person name="Venturi V."/>
        </authorList>
    </citation>
    <scope>NUCLEOTIDE SEQUENCE [LARGE SCALE GENOMIC DNA]</scope>
    <source>
        <strain evidence="3 4">E1205</strain>
    </source>
</reference>
<dbReference type="SMART" id="SM00234">
    <property type="entry name" value="START"/>
    <property type="match status" value="1"/>
</dbReference>
<dbReference type="PANTHER" id="PTHR19308">
    <property type="entry name" value="PHOSPHATIDYLCHOLINE TRANSFER PROTEIN"/>
    <property type="match status" value="1"/>
</dbReference>
<name>A0A397NKV4_ECTOL</name>
<accession>A0A397NKV4</accession>
<feature type="chain" id="PRO_5017208361" evidence="1">
    <location>
        <begin position="19"/>
        <end position="200"/>
    </location>
</feature>
<dbReference type="InterPro" id="IPR051213">
    <property type="entry name" value="START_lipid_transfer"/>
</dbReference>
<dbReference type="GO" id="GO:0005737">
    <property type="term" value="C:cytoplasm"/>
    <property type="evidence" value="ECO:0007669"/>
    <property type="project" value="UniProtKB-ARBA"/>
</dbReference>
<dbReference type="PIRSF" id="PIRSF039033">
    <property type="entry name" value="START_dom"/>
    <property type="match status" value="1"/>
</dbReference>
<dbReference type="Gene3D" id="3.30.530.20">
    <property type="match status" value="1"/>
</dbReference>
<dbReference type="Pfam" id="PF01852">
    <property type="entry name" value="START"/>
    <property type="match status" value="1"/>
</dbReference>
<evidence type="ECO:0000256" key="1">
    <source>
        <dbReference type="SAM" id="SignalP"/>
    </source>
</evidence>
<dbReference type="PROSITE" id="PS50848">
    <property type="entry name" value="START"/>
    <property type="match status" value="1"/>
</dbReference>
<keyword evidence="1" id="KW-0732">Signal</keyword>
<dbReference type="AlphaFoldDB" id="A0A397NKV4"/>
<proteinExistence type="predicted"/>
<dbReference type="Proteomes" id="UP000265836">
    <property type="component" value="Unassembled WGS sequence"/>
</dbReference>
<feature type="domain" description="START" evidence="2">
    <location>
        <begin position="1"/>
        <end position="200"/>
    </location>
</feature>
<dbReference type="EMBL" id="QXDA01000001">
    <property type="protein sequence ID" value="RIA35857.1"/>
    <property type="molecule type" value="Genomic_DNA"/>
</dbReference>
<evidence type="ECO:0000259" key="2">
    <source>
        <dbReference type="PROSITE" id="PS50848"/>
    </source>
</evidence>
<dbReference type="GO" id="GO:0008289">
    <property type="term" value="F:lipid binding"/>
    <property type="evidence" value="ECO:0007669"/>
    <property type="project" value="InterPro"/>
</dbReference>
<dbReference type="PANTHER" id="PTHR19308:SF14">
    <property type="entry name" value="START DOMAIN-CONTAINING PROTEIN"/>
    <property type="match status" value="1"/>
</dbReference>
<feature type="signal peptide" evidence="1">
    <location>
        <begin position="1"/>
        <end position="18"/>
    </location>
</feature>
<dbReference type="SUPFAM" id="SSF55961">
    <property type="entry name" value="Bet v1-like"/>
    <property type="match status" value="1"/>
</dbReference>
<comment type="caution">
    <text evidence="3">The sequence shown here is derived from an EMBL/GenBank/DDBJ whole genome shotgun (WGS) entry which is preliminary data.</text>
</comment>
<sequence>MIRISALAMMLCASAAHAAERPWQLEREEDGIRVYLAEVPGSKYKAYRGVVTVKSDLPRLLALQEDVSGSCAWIFSCQQQRLLETKDDDVSEIYTRFKMPWPVKSRDSVIQVTTRTEPDGSVTRLLKAVPERLPEEKDFVRVSRVDGQWHMKPLSDGEVEVTYEVHTEPGGSVPSWLANSFVVDAPLETLKGLRVQAEGR</sequence>
<gene>
    <name evidence="3" type="ORF">DFO61_0308</name>
</gene>
<dbReference type="CDD" id="cd08876">
    <property type="entry name" value="START_1"/>
    <property type="match status" value="1"/>
</dbReference>
<evidence type="ECO:0000313" key="3">
    <source>
        <dbReference type="EMBL" id="RIA35857.1"/>
    </source>
</evidence>
<protein>
    <submittedName>
        <fullName evidence="3">START domain-containing protein</fullName>
    </submittedName>
</protein>